<keyword evidence="1" id="KW-0812">Transmembrane</keyword>
<dbReference type="AlphaFoldDB" id="A0A329QGY2"/>
<accession>A0A329QGY2</accession>
<feature type="transmembrane region" description="Helical" evidence="1">
    <location>
        <begin position="28"/>
        <end position="49"/>
    </location>
</feature>
<name>A0A329QGY2_9BACL</name>
<sequence length="103" mass="11429">MADKKIKISAKKHSGCFPHSRKQSLLNLCLYLCCSVTSCAAIISFAYSFKSIHDVVFDTIGGNTLSRCPDTQALLERTYFSSPCAKGYCLSKNNHAIFSMEHQ</sequence>
<keyword evidence="1" id="KW-0472">Membrane</keyword>
<dbReference type="EMBL" id="QEVW01000018">
    <property type="protein sequence ID" value="RAW11550.1"/>
    <property type="molecule type" value="Genomic_DNA"/>
</dbReference>
<reference evidence="2 3" key="1">
    <citation type="submission" date="2018-04" db="EMBL/GenBank/DDBJ databases">
        <title>Paenibacillus taichungensis Genome sequencing and assembly.</title>
        <authorList>
            <person name="Xu J."/>
            <person name="Rensing C."/>
            <person name="Mazhar H.S."/>
        </authorList>
    </citation>
    <scope>NUCLEOTIDE SEQUENCE [LARGE SCALE GENOMIC DNA]</scope>
    <source>
        <strain evidence="2 3">NC1</strain>
    </source>
</reference>
<evidence type="ECO:0000313" key="2">
    <source>
        <dbReference type="EMBL" id="RAW11550.1"/>
    </source>
</evidence>
<protein>
    <submittedName>
        <fullName evidence="2">Uncharacterized protein</fullName>
    </submittedName>
</protein>
<organism evidence="2 3">
    <name type="scientific">Paenibacillus taichungensis</name>
    <dbReference type="NCBI Taxonomy" id="484184"/>
    <lineage>
        <taxon>Bacteria</taxon>
        <taxon>Bacillati</taxon>
        <taxon>Bacillota</taxon>
        <taxon>Bacilli</taxon>
        <taxon>Bacillales</taxon>
        <taxon>Paenibacillaceae</taxon>
        <taxon>Paenibacillus</taxon>
    </lineage>
</organism>
<proteinExistence type="predicted"/>
<comment type="caution">
    <text evidence="2">The sequence shown here is derived from an EMBL/GenBank/DDBJ whole genome shotgun (WGS) entry which is preliminary data.</text>
</comment>
<keyword evidence="1" id="KW-1133">Transmembrane helix</keyword>
<evidence type="ECO:0000313" key="3">
    <source>
        <dbReference type="Proteomes" id="UP000250642"/>
    </source>
</evidence>
<evidence type="ECO:0000256" key="1">
    <source>
        <dbReference type="SAM" id="Phobius"/>
    </source>
</evidence>
<gene>
    <name evidence="2" type="ORF">DC345_25285</name>
</gene>
<dbReference type="Proteomes" id="UP000250642">
    <property type="component" value="Unassembled WGS sequence"/>
</dbReference>